<evidence type="ECO:0000313" key="3">
    <source>
        <dbReference type="Proteomes" id="UP001172155"/>
    </source>
</evidence>
<dbReference type="PANTHER" id="PTHR30613:SF1">
    <property type="entry name" value="DUF1479 DOMAIN PROTEIN (AFU_ORTHOLOGUE AFUA_5G09280)"/>
    <property type="match status" value="1"/>
</dbReference>
<reference evidence="2" key="1">
    <citation type="submission" date="2023-06" db="EMBL/GenBank/DDBJ databases">
        <title>Genome-scale phylogeny and comparative genomics of the fungal order Sordariales.</title>
        <authorList>
            <consortium name="Lawrence Berkeley National Laboratory"/>
            <person name="Hensen N."/>
            <person name="Bonometti L."/>
            <person name="Westerberg I."/>
            <person name="Brannstrom I.O."/>
            <person name="Guillou S."/>
            <person name="Cros-Aarteil S."/>
            <person name="Calhoun S."/>
            <person name="Haridas S."/>
            <person name="Kuo A."/>
            <person name="Mondo S."/>
            <person name="Pangilinan J."/>
            <person name="Riley R."/>
            <person name="LaButti K."/>
            <person name="Andreopoulos B."/>
            <person name="Lipzen A."/>
            <person name="Chen C."/>
            <person name="Yanf M."/>
            <person name="Daum C."/>
            <person name="Ng V."/>
            <person name="Clum A."/>
            <person name="Steindorff A."/>
            <person name="Ohm R."/>
            <person name="Martin F."/>
            <person name="Silar P."/>
            <person name="Natvig D."/>
            <person name="Lalanne C."/>
            <person name="Gautier V."/>
            <person name="Ament-velasquez S.L."/>
            <person name="Kruys A."/>
            <person name="Hutchinson M.I."/>
            <person name="Powell A.J."/>
            <person name="Barry K."/>
            <person name="Miller A.N."/>
            <person name="Grigoriev I.V."/>
            <person name="Debuchy R."/>
            <person name="Gladieux P."/>
            <person name="Thoren M.H."/>
            <person name="Johannesson H."/>
        </authorList>
    </citation>
    <scope>NUCLEOTIDE SEQUENCE</scope>
    <source>
        <strain evidence="2">SMH3187-1</strain>
    </source>
</reference>
<dbReference type="EMBL" id="JAUKUD010000002">
    <property type="protein sequence ID" value="KAK0751502.1"/>
    <property type="molecule type" value="Genomic_DNA"/>
</dbReference>
<gene>
    <name evidence="2" type="ORF">B0T18DRAFT_320167</name>
</gene>
<organism evidence="2 3">
    <name type="scientific">Schizothecium vesticola</name>
    <dbReference type="NCBI Taxonomy" id="314040"/>
    <lineage>
        <taxon>Eukaryota</taxon>
        <taxon>Fungi</taxon>
        <taxon>Dikarya</taxon>
        <taxon>Ascomycota</taxon>
        <taxon>Pezizomycotina</taxon>
        <taxon>Sordariomycetes</taxon>
        <taxon>Sordariomycetidae</taxon>
        <taxon>Sordariales</taxon>
        <taxon>Schizotheciaceae</taxon>
        <taxon>Schizothecium</taxon>
    </lineage>
</organism>
<keyword evidence="3" id="KW-1185">Reference proteome</keyword>
<evidence type="ECO:0000256" key="1">
    <source>
        <dbReference type="SAM" id="MobiDB-lite"/>
    </source>
</evidence>
<protein>
    <recommendedName>
        <fullName evidence="4">DUF1479-domain-containing protein</fullName>
    </recommendedName>
</protein>
<dbReference type="AlphaFoldDB" id="A0AA40KAI0"/>
<proteinExistence type="predicted"/>
<accession>A0AA40KAI0</accession>
<sequence length="719" mass="77938">MGNSVVPAVDKISAREFADCLSRYPACIEAISVSKGAKDGQKTLAELDEYRYGEVIDVFGSTTAKETMGIDDVKTLVEWKLRHGKFRPTLMKLVSSNDPDFVQETVQKAVKIYREKTDISAALKILTELKGIGPATASLLLSIHDAENVIFFADEAFYWLCCGGSKGPIKYNLKEYLALSEQAQALGKRLGVKAVEVERVAFALLRGESDNHAASKPPETKPADEEKKKKGPAPAKRKALGDNSDAKQPLRRRPAGPDPMITMGQPRRSRQSATLSSEPIQLSPRFAALKQDLIAGREDALTSSWNRLLDALQEEIRLVSALNSDIIPTIDYSDISNPSRADAFRCDLRIRGVAVIRGVIPRATALAWQDETTAYLHSNAHTSPSPLDAIFWSPAQIKARAHPNILSAQRFAMTTWAPSSGFSTCSPLSYADKLRLPTSSPKPRQPPSNTAHIDNGSVERWEPEGYGHAGTYHHILTGVFEQHDPWSSSARTRAAPDLYRGAGSCSIFRAFNGLLALGGTPASALRVCPLDLRLATAYVLLRPFFGDGDGSLVRPPTALLHGALPSYAQAVAPAWHPHLELARTLVGVPRLEPGDYVVWHPDAIHCFDDSVLPGAGPGAGVGMYLPAVPVTQTNALYLCRQRKAFLMGQMGPDFFGGGRGETCHAGRPGVGDVSEAGGEDGLRAMGLLPFDEEEAGDDDERAVLAMANEILFPGLYDDW</sequence>
<dbReference type="Pfam" id="PF07350">
    <property type="entry name" value="Gig2-like"/>
    <property type="match status" value="1"/>
</dbReference>
<feature type="compositionally biased region" description="Basic and acidic residues" evidence="1">
    <location>
        <begin position="208"/>
        <end position="228"/>
    </location>
</feature>
<evidence type="ECO:0000313" key="2">
    <source>
        <dbReference type="EMBL" id="KAK0751502.1"/>
    </source>
</evidence>
<dbReference type="InterPro" id="IPR027443">
    <property type="entry name" value="IPNS-like_sf"/>
</dbReference>
<evidence type="ECO:0008006" key="4">
    <source>
        <dbReference type="Google" id="ProtNLM"/>
    </source>
</evidence>
<dbReference type="SUPFAM" id="SSF51197">
    <property type="entry name" value="Clavaminate synthase-like"/>
    <property type="match status" value="1"/>
</dbReference>
<dbReference type="PANTHER" id="PTHR30613">
    <property type="entry name" value="UNCHARACTERIZED PROTEIN YBIU-RELATED"/>
    <property type="match status" value="1"/>
</dbReference>
<feature type="compositionally biased region" description="Basic residues" evidence="1">
    <location>
        <begin position="229"/>
        <end position="238"/>
    </location>
</feature>
<dbReference type="Proteomes" id="UP001172155">
    <property type="component" value="Unassembled WGS sequence"/>
</dbReference>
<dbReference type="InterPro" id="IPR010856">
    <property type="entry name" value="Gig2-like"/>
</dbReference>
<feature type="compositionally biased region" description="Polar residues" evidence="1">
    <location>
        <begin position="437"/>
        <end position="452"/>
    </location>
</feature>
<name>A0AA40KAI0_9PEZI</name>
<feature type="region of interest" description="Disordered" evidence="1">
    <location>
        <begin position="435"/>
        <end position="455"/>
    </location>
</feature>
<dbReference type="Gene3D" id="2.60.120.330">
    <property type="entry name" value="B-lactam Antibiotic, Isopenicillin N Synthase, Chain"/>
    <property type="match status" value="1"/>
</dbReference>
<feature type="region of interest" description="Disordered" evidence="1">
    <location>
        <begin position="208"/>
        <end position="277"/>
    </location>
</feature>
<comment type="caution">
    <text evidence="2">The sequence shown here is derived from an EMBL/GenBank/DDBJ whole genome shotgun (WGS) entry which is preliminary data.</text>
</comment>